<reference evidence="2 3" key="1">
    <citation type="submission" date="2020-07" db="EMBL/GenBank/DDBJ databases">
        <title>Draft genome and description of Corynebacterium haemomassiliense strain Marseile-Q3615 sp. nov.</title>
        <authorList>
            <person name="Boxberger M."/>
            <person name="La Scola B."/>
        </authorList>
    </citation>
    <scope>NUCLEOTIDE SEQUENCE [LARGE SCALE GENOMIC DNA]</scope>
    <source>
        <strain evidence="2 3">Marseille-Q3615</strain>
    </source>
</reference>
<keyword evidence="3" id="KW-1185">Reference proteome</keyword>
<gene>
    <name evidence="2" type="ORF">H0193_00380</name>
</gene>
<evidence type="ECO:0000259" key="1">
    <source>
        <dbReference type="SMART" id="SM00507"/>
    </source>
</evidence>
<dbReference type="InterPro" id="IPR002711">
    <property type="entry name" value="HNH"/>
</dbReference>
<evidence type="ECO:0000313" key="3">
    <source>
        <dbReference type="Proteomes" id="UP000523682"/>
    </source>
</evidence>
<name>A0A7W2I2P5_9CORY</name>
<dbReference type="GO" id="GO:0008270">
    <property type="term" value="F:zinc ion binding"/>
    <property type="evidence" value="ECO:0007669"/>
    <property type="project" value="InterPro"/>
</dbReference>
<dbReference type="GO" id="GO:0003676">
    <property type="term" value="F:nucleic acid binding"/>
    <property type="evidence" value="ECO:0007669"/>
    <property type="project" value="InterPro"/>
</dbReference>
<organism evidence="2 3">
    <name type="scientific">Corynebacterium haemomassiliense</name>
    <dbReference type="NCBI Taxonomy" id="2754726"/>
    <lineage>
        <taxon>Bacteria</taxon>
        <taxon>Bacillati</taxon>
        <taxon>Actinomycetota</taxon>
        <taxon>Actinomycetes</taxon>
        <taxon>Mycobacteriales</taxon>
        <taxon>Corynebacteriaceae</taxon>
        <taxon>Corynebacterium</taxon>
    </lineage>
</organism>
<dbReference type="RefSeq" id="WP_181888064.1">
    <property type="nucleotide sequence ID" value="NZ_JACDTZ010000001.1"/>
</dbReference>
<dbReference type="Proteomes" id="UP000523682">
    <property type="component" value="Unassembled WGS sequence"/>
</dbReference>
<feature type="domain" description="HNH nuclease" evidence="1">
    <location>
        <begin position="252"/>
        <end position="306"/>
    </location>
</feature>
<dbReference type="InterPro" id="IPR003615">
    <property type="entry name" value="HNH_nuc"/>
</dbReference>
<protein>
    <submittedName>
        <fullName evidence="2">HNH endonuclease</fullName>
    </submittedName>
</protein>
<dbReference type="Gene3D" id="1.10.30.50">
    <property type="match status" value="1"/>
</dbReference>
<dbReference type="AlphaFoldDB" id="A0A7W2I2P5"/>
<keyword evidence="2" id="KW-0378">Hydrolase</keyword>
<dbReference type="CDD" id="cd00085">
    <property type="entry name" value="HNHc"/>
    <property type="match status" value="1"/>
</dbReference>
<keyword evidence="2" id="KW-0255">Endonuclease</keyword>
<dbReference type="Pfam" id="PF01844">
    <property type="entry name" value="HNH"/>
    <property type="match status" value="1"/>
</dbReference>
<sequence length="353" mass="39867">MSFQHFVQNRPTVDHLENFDRDTALSIGMSPTTATAWQKLEKVYFGRTKHVKQQRKALNRAREGNFSVEQLAMIERRLKPITCEGTRWRLRLALLKASKRYKSLERAAKELIPAVKKPRKDSISFSKSIDGKRVLQIVFDERFLADLEAALRRGIDTSKPAGPQMLERFVALLRDGYSVPTASPTPLILVPLEDHVRILAGEGDETILGLTDGTTITGAEYLQYLVGDTLQVALFHPEEGAVNLYQGQRRANNKQRILAKATSPVCLVPDCRHAADHCEVHHIIAWKHGGETKMKNLAMLCPYHNRTNDDDAHINKRGRVRFIGGMPVWVSPRGYAVPNPYHQFGAMKLLFGK</sequence>
<proteinExistence type="predicted"/>
<keyword evidence="2" id="KW-0540">Nuclease</keyword>
<accession>A0A7W2I2P5</accession>
<dbReference type="SMART" id="SM00507">
    <property type="entry name" value="HNHc"/>
    <property type="match status" value="1"/>
</dbReference>
<dbReference type="GO" id="GO:0004519">
    <property type="term" value="F:endonuclease activity"/>
    <property type="evidence" value="ECO:0007669"/>
    <property type="project" value="UniProtKB-KW"/>
</dbReference>
<evidence type="ECO:0000313" key="2">
    <source>
        <dbReference type="EMBL" id="MBA5243287.1"/>
    </source>
</evidence>
<dbReference type="EMBL" id="JACDTZ010000001">
    <property type="protein sequence ID" value="MBA5243287.1"/>
    <property type="molecule type" value="Genomic_DNA"/>
</dbReference>
<comment type="caution">
    <text evidence="2">The sequence shown here is derived from an EMBL/GenBank/DDBJ whole genome shotgun (WGS) entry which is preliminary data.</text>
</comment>